<dbReference type="InterPro" id="IPR001940">
    <property type="entry name" value="Peptidase_S1C"/>
</dbReference>
<protein>
    <submittedName>
        <fullName evidence="11">Serine protease</fullName>
    </submittedName>
</protein>
<comment type="similarity">
    <text evidence="1">Belongs to the peptidase S1C family.</text>
</comment>
<dbReference type="EMBL" id="QFPN01000013">
    <property type="protein sequence ID" value="PZQ10911.1"/>
    <property type="molecule type" value="Genomic_DNA"/>
</dbReference>
<evidence type="ECO:0000256" key="9">
    <source>
        <dbReference type="SAM" id="SignalP"/>
    </source>
</evidence>
<evidence type="ECO:0000313" key="12">
    <source>
        <dbReference type="Proteomes" id="UP000249577"/>
    </source>
</evidence>
<dbReference type="Proteomes" id="UP000249577">
    <property type="component" value="Unassembled WGS sequence"/>
</dbReference>
<evidence type="ECO:0000256" key="2">
    <source>
        <dbReference type="ARBA" id="ARBA00022670"/>
    </source>
</evidence>
<evidence type="ECO:0000256" key="4">
    <source>
        <dbReference type="ARBA" id="ARBA00022737"/>
    </source>
</evidence>
<dbReference type="Gene3D" id="2.30.42.10">
    <property type="match status" value="2"/>
</dbReference>
<dbReference type="PANTHER" id="PTHR22939:SF129">
    <property type="entry name" value="SERINE PROTEASE HTRA2, MITOCHONDRIAL"/>
    <property type="match status" value="1"/>
</dbReference>
<feature type="binding site" evidence="8">
    <location>
        <position position="139"/>
    </location>
    <ligand>
        <name>substrate</name>
    </ligand>
</feature>
<feature type="binding site" evidence="8">
    <location>
        <position position="109"/>
    </location>
    <ligand>
        <name>substrate</name>
    </ligand>
</feature>
<dbReference type="NCBIfam" id="TIGR02037">
    <property type="entry name" value="degP_htrA_DO"/>
    <property type="match status" value="1"/>
</dbReference>
<evidence type="ECO:0000256" key="6">
    <source>
        <dbReference type="ARBA" id="ARBA00022825"/>
    </source>
</evidence>
<feature type="active site" description="Charge relay system" evidence="7">
    <location>
        <position position="139"/>
    </location>
</feature>
<dbReference type="InterPro" id="IPR009003">
    <property type="entry name" value="Peptidase_S1_PA"/>
</dbReference>
<dbReference type="Pfam" id="PF13180">
    <property type="entry name" value="PDZ_2"/>
    <property type="match status" value="2"/>
</dbReference>
<dbReference type="PRINTS" id="PR00834">
    <property type="entry name" value="PROTEASES2C"/>
</dbReference>
<dbReference type="SUPFAM" id="SSF50156">
    <property type="entry name" value="PDZ domain-like"/>
    <property type="match status" value="2"/>
</dbReference>
<dbReference type="InterPro" id="IPR011782">
    <property type="entry name" value="Pept_S1C_Do"/>
</dbReference>
<feature type="domain" description="PDZ" evidence="10">
    <location>
        <begin position="286"/>
        <end position="351"/>
    </location>
</feature>
<feature type="active site" description="Charge relay system" evidence="7">
    <location>
        <position position="215"/>
    </location>
</feature>
<dbReference type="InterPro" id="IPR036034">
    <property type="entry name" value="PDZ_sf"/>
</dbReference>
<keyword evidence="5" id="KW-0378">Hydrolase</keyword>
<feature type="signal peptide" evidence="9">
    <location>
        <begin position="1"/>
        <end position="23"/>
    </location>
</feature>
<reference evidence="11 12" key="1">
    <citation type="submission" date="2017-08" db="EMBL/GenBank/DDBJ databases">
        <title>Infants hospitalized years apart are colonized by the same room-sourced microbial strains.</title>
        <authorList>
            <person name="Brooks B."/>
            <person name="Olm M.R."/>
            <person name="Firek B.A."/>
            <person name="Baker R."/>
            <person name="Thomas B.C."/>
            <person name="Morowitz M.J."/>
            <person name="Banfield J.F."/>
        </authorList>
    </citation>
    <scope>NUCLEOTIDE SEQUENCE [LARGE SCALE GENOMIC DNA]</scope>
    <source>
        <strain evidence="11">S2_005_003_R2_43</strain>
    </source>
</reference>
<proteinExistence type="inferred from homology"/>
<dbReference type="GO" id="GO:0004252">
    <property type="term" value="F:serine-type endopeptidase activity"/>
    <property type="evidence" value="ECO:0007669"/>
    <property type="project" value="InterPro"/>
</dbReference>
<dbReference type="SMART" id="SM00228">
    <property type="entry name" value="PDZ"/>
    <property type="match status" value="2"/>
</dbReference>
<dbReference type="PANTHER" id="PTHR22939">
    <property type="entry name" value="SERINE PROTEASE FAMILY S1C HTRA-RELATED"/>
    <property type="match status" value="1"/>
</dbReference>
<keyword evidence="3 9" id="KW-0732">Signal</keyword>
<feature type="active site" description="Charge relay system" evidence="7">
    <location>
        <position position="109"/>
    </location>
</feature>
<dbReference type="AlphaFoldDB" id="A0A2W5K2C2"/>
<evidence type="ECO:0000256" key="3">
    <source>
        <dbReference type="ARBA" id="ARBA00022729"/>
    </source>
</evidence>
<organism evidence="11 12">
    <name type="scientific">Ancylobacter novellus</name>
    <name type="common">Thiobacillus novellus</name>
    <dbReference type="NCBI Taxonomy" id="921"/>
    <lineage>
        <taxon>Bacteria</taxon>
        <taxon>Pseudomonadati</taxon>
        <taxon>Pseudomonadota</taxon>
        <taxon>Alphaproteobacteria</taxon>
        <taxon>Hyphomicrobiales</taxon>
        <taxon>Xanthobacteraceae</taxon>
        <taxon>Ancylobacter</taxon>
    </lineage>
</organism>
<sequence length="468" mass="49022">MRLAGAIFGAAITALFASGPAAAQDERRLPETRQEIKLSFAPVVAQATPAVVNIYASRVEQRRRNPLLDDPFFRQFFGDRSQFGQDRTQRSLGSGAIVSDDGLVVTNNHVIDGMTELRVALSDKREFEAKLILTDKRTDLAVLKIGDGKQKFPWLPFADSDALQTGDLVLAIGNPFGVGQTVTSGIVSALARTQVGVGDISSFIQTDAAINPGNSGGALVDLDGKLAGINTAIFSQSGGSVGIGFAIPSNMVQAVVSSARAGSKSVTRPWFGADLQNVTVEIADSLGLKHPGGALVAGVANGSPAAKAGIESGDLVTAVDGRPVDDVENFSFRFATRPVGGETTVTVQRQGKPRDVKVELAAAPETPARDQRTIGGETPFAGATVVNLSPAVAEEMAVSSGLRGVAVVEVASGSIAERLGFQKGDVVRQVNDAKIASTRELERSASSYRSGYWKVTIERDGQLVTSVF</sequence>
<feature type="binding site" evidence="8">
    <location>
        <begin position="213"/>
        <end position="215"/>
    </location>
    <ligand>
        <name>substrate</name>
    </ligand>
</feature>
<evidence type="ECO:0000256" key="1">
    <source>
        <dbReference type="ARBA" id="ARBA00010541"/>
    </source>
</evidence>
<evidence type="ECO:0000256" key="5">
    <source>
        <dbReference type="ARBA" id="ARBA00022801"/>
    </source>
</evidence>
<evidence type="ECO:0000256" key="8">
    <source>
        <dbReference type="PIRSR" id="PIRSR611782-2"/>
    </source>
</evidence>
<gene>
    <name evidence="11" type="ORF">DI565_19185</name>
</gene>
<keyword evidence="4" id="KW-0677">Repeat</keyword>
<dbReference type="PROSITE" id="PS50106">
    <property type="entry name" value="PDZ"/>
    <property type="match status" value="1"/>
</dbReference>
<comment type="caution">
    <text evidence="11">The sequence shown here is derived from an EMBL/GenBank/DDBJ whole genome shotgun (WGS) entry which is preliminary data.</text>
</comment>
<evidence type="ECO:0000259" key="10">
    <source>
        <dbReference type="PROSITE" id="PS50106"/>
    </source>
</evidence>
<dbReference type="Pfam" id="PF13365">
    <property type="entry name" value="Trypsin_2"/>
    <property type="match status" value="1"/>
</dbReference>
<dbReference type="SUPFAM" id="SSF50494">
    <property type="entry name" value="Trypsin-like serine proteases"/>
    <property type="match status" value="1"/>
</dbReference>
<evidence type="ECO:0000256" key="7">
    <source>
        <dbReference type="PIRSR" id="PIRSR611782-1"/>
    </source>
</evidence>
<keyword evidence="2 11" id="KW-0645">Protease</keyword>
<name>A0A2W5K2C2_ANCNO</name>
<dbReference type="GO" id="GO:0006508">
    <property type="term" value="P:proteolysis"/>
    <property type="evidence" value="ECO:0007669"/>
    <property type="project" value="UniProtKB-KW"/>
</dbReference>
<dbReference type="InterPro" id="IPR001478">
    <property type="entry name" value="PDZ"/>
</dbReference>
<keyword evidence="6" id="KW-0720">Serine protease</keyword>
<accession>A0A2W5K2C2</accession>
<feature type="chain" id="PRO_5038950005" evidence="9">
    <location>
        <begin position="24"/>
        <end position="468"/>
    </location>
</feature>
<dbReference type="Gene3D" id="2.40.10.120">
    <property type="match status" value="1"/>
</dbReference>
<evidence type="ECO:0000313" key="11">
    <source>
        <dbReference type="EMBL" id="PZQ10911.1"/>
    </source>
</evidence>